<dbReference type="PANTHER" id="PTHR24353">
    <property type="entry name" value="CYCLIC NUCLEOTIDE-DEPENDENT PROTEIN KINASE"/>
    <property type="match status" value="1"/>
</dbReference>
<keyword evidence="5" id="KW-0808">Transferase</keyword>
<feature type="compositionally biased region" description="Low complexity" evidence="13">
    <location>
        <begin position="820"/>
        <end position="840"/>
    </location>
</feature>
<protein>
    <recommendedName>
        <fullName evidence="2">cGMP-dependent protein kinase</fullName>
        <ecNumber evidence="2">2.7.11.12</ecNumber>
    </recommendedName>
</protein>
<evidence type="ECO:0000256" key="6">
    <source>
        <dbReference type="ARBA" id="ARBA00022741"/>
    </source>
</evidence>
<feature type="compositionally biased region" description="Polar residues" evidence="13">
    <location>
        <begin position="1"/>
        <end position="14"/>
    </location>
</feature>
<evidence type="ECO:0000259" key="16">
    <source>
        <dbReference type="PROSITE" id="PS51285"/>
    </source>
</evidence>
<dbReference type="PANTHER" id="PTHR24353:SF147">
    <property type="entry name" value="CGMP-DEPENDENT SERINE_THREONIN PROTEIN KINASE-RELATED"/>
    <property type="match status" value="1"/>
</dbReference>
<feature type="region of interest" description="Disordered" evidence="13">
    <location>
        <begin position="407"/>
        <end position="457"/>
    </location>
</feature>
<dbReference type="InterPro" id="IPR011009">
    <property type="entry name" value="Kinase-like_dom_sf"/>
</dbReference>
<feature type="region of interest" description="Disordered" evidence="13">
    <location>
        <begin position="1"/>
        <end position="67"/>
    </location>
</feature>
<dbReference type="InterPro" id="IPR000961">
    <property type="entry name" value="AGC-kinase_C"/>
</dbReference>
<evidence type="ECO:0000313" key="17">
    <source>
        <dbReference type="EMBL" id="CAD6997436.1"/>
    </source>
</evidence>
<comment type="similarity">
    <text evidence="1">Belongs to the protein kinase superfamily. AGC Ser/Thr protein kinase family. cGMP subfamily.</text>
</comment>
<reference evidence="17" key="1">
    <citation type="submission" date="2020-11" db="EMBL/GenBank/DDBJ databases">
        <authorList>
            <person name="Whitehead M."/>
        </authorList>
    </citation>
    <scope>NUCLEOTIDE SEQUENCE</scope>
    <source>
        <strain evidence="17">EGII</strain>
    </source>
</reference>
<evidence type="ECO:0000256" key="10">
    <source>
        <dbReference type="ARBA" id="ARBA00047298"/>
    </source>
</evidence>
<comment type="catalytic activity">
    <reaction evidence="11">
        <text>L-seryl-[protein] + ATP = O-phospho-L-seryl-[protein] + ADP + H(+)</text>
        <dbReference type="Rhea" id="RHEA:17989"/>
        <dbReference type="Rhea" id="RHEA-COMP:9863"/>
        <dbReference type="Rhea" id="RHEA-COMP:11604"/>
        <dbReference type="ChEBI" id="CHEBI:15378"/>
        <dbReference type="ChEBI" id="CHEBI:29999"/>
        <dbReference type="ChEBI" id="CHEBI:30616"/>
        <dbReference type="ChEBI" id="CHEBI:83421"/>
        <dbReference type="ChEBI" id="CHEBI:456216"/>
        <dbReference type="EC" id="2.7.11.12"/>
    </reaction>
</comment>
<dbReference type="InterPro" id="IPR002374">
    <property type="entry name" value="cGMP_dep_kinase"/>
</dbReference>
<evidence type="ECO:0000256" key="2">
    <source>
        <dbReference type="ARBA" id="ARBA00012428"/>
    </source>
</evidence>
<dbReference type="PRINTS" id="PR00104">
    <property type="entry name" value="CGMPKINASE"/>
</dbReference>
<feature type="region of interest" description="Disordered" evidence="13">
    <location>
        <begin position="548"/>
        <end position="574"/>
    </location>
</feature>
<dbReference type="SMART" id="SM00100">
    <property type="entry name" value="cNMP"/>
    <property type="match status" value="2"/>
</dbReference>
<dbReference type="Gene3D" id="3.30.200.20">
    <property type="entry name" value="Phosphorylase Kinase, domain 1"/>
    <property type="match status" value="1"/>
</dbReference>
<dbReference type="EMBL" id="CAJHJT010000012">
    <property type="protein sequence ID" value="CAD6997436.1"/>
    <property type="molecule type" value="Genomic_DNA"/>
</dbReference>
<dbReference type="InterPro" id="IPR035014">
    <property type="entry name" value="STKc_cGK"/>
</dbReference>
<accession>A0A811UHI8</accession>
<dbReference type="PROSITE" id="PS00888">
    <property type="entry name" value="CNMP_BINDING_1"/>
    <property type="match status" value="1"/>
</dbReference>
<name>A0A811UHI8_CERCA</name>
<dbReference type="EC" id="2.7.11.12" evidence="2"/>
<dbReference type="InterPro" id="IPR014710">
    <property type="entry name" value="RmlC-like_jellyroll"/>
</dbReference>
<feature type="compositionally biased region" description="Polar residues" evidence="13">
    <location>
        <begin position="22"/>
        <end position="39"/>
    </location>
</feature>
<dbReference type="GO" id="GO:0004692">
    <property type="term" value="F:cGMP-dependent protein kinase activity"/>
    <property type="evidence" value="ECO:0007669"/>
    <property type="project" value="UniProtKB-EC"/>
</dbReference>
<evidence type="ECO:0000259" key="15">
    <source>
        <dbReference type="PROSITE" id="PS50042"/>
    </source>
</evidence>
<keyword evidence="9" id="KW-0142">cGMP-binding</keyword>
<dbReference type="Gene3D" id="2.60.120.10">
    <property type="entry name" value="Jelly Rolls"/>
    <property type="match status" value="2"/>
</dbReference>
<sequence>MHTASSEPQQQQHELSLKGKDNQPTNSTEMIAGSQTEVSATKPGVRFGISRSQEEDTSPSLLEVETPPHYGRVSPLLSTSLRSYGVGPAAADSASSKNNINNIPRAANLRLKFRKSHTCGSLFANCNCSSPPAVTVPAQAGGFGGATTAKQLQTQRASYAAAPCMFNFSLSPTNTDLSSQSASTQHISSGFYSLSTQTSNATSAQLSRDESMNVSFDWCGGARCDGEGRSNSLDSGVSASGGGIVQSATLPHRKHSPVSFRLARVTENEHAFAQPARNATAKTLQVPGSAAQADAANSTITAVSGAISPTATRKNERKAKRFFQSYSHPDTDYVFTDENKKPSRESLIQIHVQHQQEPVIKTRDGKLEFKQPKRSSSPNIGQYQVLDVAVHPDILVKISPKHSPITLARSQIQSPQNTPRSAQQRRRLLQRSHEIDSGGSTSESEKNFEAQQADSAKDLSLQDFSKENSNQTVEKPFSPSKAKPVVVDDASFDAAQKYFAESGILGPINTATQLIRKTSKILQDANVHEQIRKTSMILRANGGITGSGTNLNANNTNNTTSTTSATPKLLSPSSPKSKALLLAPTLAVVPVEKPTKFQTIDENSYSKQNNCNTQYNVYSMERQAPLATYNSNNTRNGTNKPQSAHAMATTCGFCPNMTTRSCNVTDDRDVQIKSMQGEIVSLKDVIRARDAEIAKLRREIHKLKESMYPLAIAKGEFMIREGEMGAHLYISAEGEFKAVANWPFSTIARVQHPHSVLQQTANPLPIAIADLPPSPTATLTPSPNNFLLASPNQICTVCKKKFEAEGSDPSPRLGHFTPDNSNSVESSNSDHVTPTTTATATNAGNITVTCALASNGNSPANNQPVEIALDAVAAQTAKEAAALKFNGVKPKLMAGQQQAPVLKKQGVSGESCETSMQQSINVPIPKFEKDYSSKQLIKDAIMDNDFLKNIDASQVRELVESMYPLAIAKGEFVIREGEVGAHLYVSAEGEFEVVKGGIVLSVMGPGKAFGELAILYNCTRTASIRVLCDARVWVLDRRVFQQIMMRTGMQRIENSVNFLKSVPLLKNLSMEVLAKIADVLEVEFYPAGTYIIRQGASGDTFFLISQGSVKVTQKLTPTSEEKEIRTLDRGDYFGEQALINEDKRTANIIAMAPGVECLTLDRDSFTQLIGDLCELKEKNYGDENRVLAMKYAEKSKEIFGANVTQEFPDMKLTDLEVVATLGIGGFGRVELVKAYRENKVDTYALKCLKKKHIVDTKQEEHVFSERTIMLTCNSPFICRLHRTFRDEKYVYMLLEACMGGEIWTMLRDRGCFDDNATQFIIGCVLQAFEYLHARGIIYRDLKPENLMLDERGYVKLVDFGFAKYIGNSSKTWTFCGTPEYVAPEIILNKGHDRAVDYWALGILIHELLNGTPPFTATDPMKTYNIILKGIDMIDFPKHMSRSAVQLIKKLCRDVPAERLGYQKGGIQNIKKHKWFLGFDWDGLEQQLLIPPFVRPIAHPTDTTYFDKFPCDPEEPPDEFSGWDADF</sequence>
<dbReference type="SUPFAM" id="SSF56112">
    <property type="entry name" value="Protein kinase-like (PK-like)"/>
    <property type="match status" value="1"/>
</dbReference>
<evidence type="ECO:0000313" key="18">
    <source>
        <dbReference type="Proteomes" id="UP000606786"/>
    </source>
</evidence>
<evidence type="ECO:0000256" key="13">
    <source>
        <dbReference type="SAM" id="MobiDB-lite"/>
    </source>
</evidence>
<keyword evidence="6 12" id="KW-0547">Nucleotide-binding</keyword>
<dbReference type="PROSITE" id="PS51285">
    <property type="entry name" value="AGC_KINASE_CTER"/>
    <property type="match status" value="1"/>
</dbReference>
<comment type="catalytic activity">
    <reaction evidence="10">
        <text>L-threonyl-[protein] + ATP = O-phospho-L-threonyl-[protein] + ADP + H(+)</text>
        <dbReference type="Rhea" id="RHEA:46608"/>
        <dbReference type="Rhea" id="RHEA-COMP:11060"/>
        <dbReference type="Rhea" id="RHEA-COMP:11605"/>
        <dbReference type="ChEBI" id="CHEBI:15378"/>
        <dbReference type="ChEBI" id="CHEBI:30013"/>
        <dbReference type="ChEBI" id="CHEBI:30616"/>
        <dbReference type="ChEBI" id="CHEBI:61977"/>
        <dbReference type="ChEBI" id="CHEBI:456216"/>
        <dbReference type="EC" id="2.7.11.12"/>
    </reaction>
</comment>
<keyword evidence="3" id="KW-0723">Serine/threonine-protein kinase</keyword>
<dbReference type="InterPro" id="IPR018488">
    <property type="entry name" value="cNMP-bd_CS"/>
</dbReference>
<feature type="domain" description="AGC-kinase C-terminal" evidence="16">
    <location>
        <begin position="1476"/>
        <end position="1526"/>
    </location>
</feature>
<feature type="compositionally biased region" description="Polar residues" evidence="13">
    <location>
        <begin position="408"/>
        <end position="422"/>
    </location>
</feature>
<evidence type="ECO:0000259" key="14">
    <source>
        <dbReference type="PROSITE" id="PS50011"/>
    </source>
</evidence>
<dbReference type="SMART" id="SM00220">
    <property type="entry name" value="S_TKc"/>
    <property type="match status" value="1"/>
</dbReference>
<feature type="compositionally biased region" description="Low complexity" evidence="13">
    <location>
        <begin position="550"/>
        <end position="574"/>
    </location>
</feature>
<dbReference type="GO" id="GO:0030553">
    <property type="term" value="F:cGMP binding"/>
    <property type="evidence" value="ECO:0007669"/>
    <property type="project" value="UniProtKB-KW"/>
</dbReference>
<evidence type="ECO:0000256" key="4">
    <source>
        <dbReference type="ARBA" id="ARBA00022535"/>
    </source>
</evidence>
<dbReference type="FunFam" id="2.60.120.10:FF:000064">
    <property type="entry name" value="cGMP-dependent protein kinase, isozyme"/>
    <property type="match status" value="1"/>
</dbReference>
<dbReference type="FunFam" id="1.10.510.10:FF:000210">
    <property type="entry name" value="Non-specific serine/threonine protein kinase"/>
    <property type="match status" value="1"/>
</dbReference>
<evidence type="ECO:0000256" key="7">
    <source>
        <dbReference type="ARBA" id="ARBA00022777"/>
    </source>
</evidence>
<evidence type="ECO:0000256" key="11">
    <source>
        <dbReference type="ARBA" id="ARBA00047462"/>
    </source>
</evidence>
<keyword evidence="4" id="KW-0140">cGMP</keyword>
<dbReference type="SUPFAM" id="SSF51206">
    <property type="entry name" value="cAMP-binding domain-like"/>
    <property type="match status" value="2"/>
</dbReference>
<feature type="binding site" evidence="12">
    <location>
        <position position="1246"/>
    </location>
    <ligand>
        <name>ATP</name>
        <dbReference type="ChEBI" id="CHEBI:30616"/>
    </ligand>
</feature>
<feature type="region of interest" description="Disordered" evidence="13">
    <location>
        <begin position="804"/>
        <end position="840"/>
    </location>
</feature>
<evidence type="ECO:0000256" key="8">
    <source>
        <dbReference type="ARBA" id="ARBA00022840"/>
    </source>
</evidence>
<feature type="domain" description="Cyclic nucleotide-binding" evidence="15">
    <location>
        <begin position="1064"/>
        <end position="1186"/>
    </location>
</feature>
<dbReference type="FunFam" id="2.60.120.10:FF:000072">
    <property type="entry name" value="cGMP-dependent protein kinase"/>
    <property type="match status" value="1"/>
</dbReference>
<evidence type="ECO:0000256" key="9">
    <source>
        <dbReference type="ARBA" id="ARBA00022992"/>
    </source>
</evidence>
<feature type="domain" description="Cyclic nucleotide-binding" evidence="15">
    <location>
        <begin position="699"/>
        <end position="737"/>
    </location>
</feature>
<gene>
    <name evidence="17" type="ORF">CCAP1982_LOCUS6082</name>
</gene>
<dbReference type="OrthoDB" id="63267at2759"/>
<organism evidence="17 18">
    <name type="scientific">Ceratitis capitata</name>
    <name type="common">Mediterranean fruit fly</name>
    <name type="synonym">Tephritis capitata</name>
    <dbReference type="NCBI Taxonomy" id="7213"/>
    <lineage>
        <taxon>Eukaryota</taxon>
        <taxon>Metazoa</taxon>
        <taxon>Ecdysozoa</taxon>
        <taxon>Arthropoda</taxon>
        <taxon>Hexapoda</taxon>
        <taxon>Insecta</taxon>
        <taxon>Pterygota</taxon>
        <taxon>Neoptera</taxon>
        <taxon>Endopterygota</taxon>
        <taxon>Diptera</taxon>
        <taxon>Brachycera</taxon>
        <taxon>Muscomorpha</taxon>
        <taxon>Tephritoidea</taxon>
        <taxon>Tephritidae</taxon>
        <taxon>Ceratitis</taxon>
        <taxon>Ceratitis</taxon>
    </lineage>
</organism>
<keyword evidence="8 12" id="KW-0067">ATP-binding</keyword>
<dbReference type="InterPro" id="IPR008271">
    <property type="entry name" value="Ser/Thr_kinase_AS"/>
</dbReference>
<dbReference type="PROSITE" id="PS00108">
    <property type="entry name" value="PROTEIN_KINASE_ST"/>
    <property type="match status" value="1"/>
</dbReference>
<dbReference type="GO" id="GO:0005737">
    <property type="term" value="C:cytoplasm"/>
    <property type="evidence" value="ECO:0007669"/>
    <property type="project" value="UniProtKB-ARBA"/>
</dbReference>
<dbReference type="InterPro" id="IPR000719">
    <property type="entry name" value="Prot_kinase_dom"/>
</dbReference>
<proteinExistence type="inferred from homology"/>
<dbReference type="GO" id="GO:0005524">
    <property type="term" value="F:ATP binding"/>
    <property type="evidence" value="ECO:0007669"/>
    <property type="project" value="UniProtKB-UniRule"/>
</dbReference>
<dbReference type="PROSITE" id="PS00107">
    <property type="entry name" value="PROTEIN_KINASE_ATP"/>
    <property type="match status" value="1"/>
</dbReference>
<dbReference type="InterPro" id="IPR000595">
    <property type="entry name" value="cNMP-bd_dom"/>
</dbReference>
<dbReference type="CDD" id="cd00038">
    <property type="entry name" value="CAP_ED"/>
    <property type="match status" value="2"/>
</dbReference>
<dbReference type="InterPro" id="IPR017441">
    <property type="entry name" value="Protein_kinase_ATP_BS"/>
</dbReference>
<dbReference type="InterPro" id="IPR018490">
    <property type="entry name" value="cNMP-bd_dom_sf"/>
</dbReference>
<keyword evidence="7" id="KW-0418">Kinase</keyword>
<feature type="domain" description="Protein kinase" evidence="14">
    <location>
        <begin position="1215"/>
        <end position="1475"/>
    </location>
</feature>
<evidence type="ECO:0000256" key="12">
    <source>
        <dbReference type="PROSITE-ProRule" id="PRU10141"/>
    </source>
</evidence>
<evidence type="ECO:0000256" key="1">
    <source>
        <dbReference type="ARBA" id="ARBA00006352"/>
    </source>
</evidence>
<dbReference type="CDD" id="cd05572">
    <property type="entry name" value="STKc_cGK"/>
    <property type="match status" value="1"/>
</dbReference>
<evidence type="ECO:0000256" key="5">
    <source>
        <dbReference type="ARBA" id="ARBA00022679"/>
    </source>
</evidence>
<dbReference type="SMART" id="SM00133">
    <property type="entry name" value="S_TK_X"/>
    <property type="match status" value="1"/>
</dbReference>
<dbReference type="PROSITE" id="PS50042">
    <property type="entry name" value="CNMP_BINDING_3"/>
    <property type="match status" value="3"/>
</dbReference>
<comment type="caution">
    <text evidence="17">The sequence shown here is derived from an EMBL/GenBank/DDBJ whole genome shotgun (WGS) entry which is preliminary data.</text>
</comment>
<dbReference type="PROSITE" id="PS50011">
    <property type="entry name" value="PROTEIN_KINASE_DOM"/>
    <property type="match status" value="1"/>
</dbReference>
<dbReference type="Pfam" id="PF00027">
    <property type="entry name" value="cNMP_binding"/>
    <property type="match status" value="2"/>
</dbReference>
<evidence type="ECO:0000256" key="3">
    <source>
        <dbReference type="ARBA" id="ARBA00022527"/>
    </source>
</evidence>
<dbReference type="PROSITE" id="PS00889">
    <property type="entry name" value="CNMP_BINDING_2"/>
    <property type="match status" value="2"/>
</dbReference>
<dbReference type="Proteomes" id="UP000606786">
    <property type="component" value="Unassembled WGS sequence"/>
</dbReference>
<keyword evidence="18" id="KW-1185">Reference proteome</keyword>
<dbReference type="Gene3D" id="1.10.510.10">
    <property type="entry name" value="Transferase(Phosphotransferase) domain 1"/>
    <property type="match status" value="1"/>
</dbReference>
<feature type="domain" description="Cyclic nucleotide-binding" evidence="15">
    <location>
        <begin position="946"/>
        <end position="1061"/>
    </location>
</feature>
<dbReference type="Pfam" id="PF00069">
    <property type="entry name" value="Pkinase"/>
    <property type="match status" value="1"/>
</dbReference>